<evidence type="ECO:0000313" key="4">
    <source>
        <dbReference type="Proteomes" id="UP001642520"/>
    </source>
</evidence>
<feature type="compositionally biased region" description="Basic residues" evidence="1">
    <location>
        <begin position="71"/>
        <end position="83"/>
    </location>
</feature>
<name>A0ABP1N1U8_XYLVO</name>
<dbReference type="Proteomes" id="UP001642520">
    <property type="component" value="Unassembled WGS sequence"/>
</dbReference>
<keyword evidence="4" id="KW-1185">Reference proteome</keyword>
<comment type="caution">
    <text evidence="3">The sequence shown here is derived from an EMBL/GenBank/DDBJ whole genome shotgun (WGS) entry which is preliminary data.</text>
</comment>
<feature type="compositionally biased region" description="Polar residues" evidence="1">
    <location>
        <begin position="84"/>
        <end position="95"/>
    </location>
</feature>
<accession>A0ABP1N1U8</accession>
<evidence type="ECO:0000259" key="2">
    <source>
        <dbReference type="Pfam" id="PF10180"/>
    </source>
</evidence>
<protein>
    <recommendedName>
        <fullName evidence="2">WKF domain-containing protein</fullName>
    </recommendedName>
</protein>
<dbReference type="EMBL" id="CAXAJV020001282">
    <property type="protein sequence ID" value="CAL7934909.1"/>
    <property type="molecule type" value="Genomic_DNA"/>
</dbReference>
<proteinExistence type="predicted"/>
<evidence type="ECO:0000256" key="1">
    <source>
        <dbReference type="SAM" id="MobiDB-lite"/>
    </source>
</evidence>
<sequence>MLKILLVGHIHRIRNLSLILLNILLKKEVYDAQDSFHVLSSPRINVTNTTSRNIDTWENDTDNIEELNRQNMKHRKRKDKKQKSNTISDASQEVTESNEEENNFAELQKNQDEEGSSDEETPPKKKTKHIESNLDDTEESNKTDAKTPKQPSKRQLKREKAEKKENEKKMASKMEAMKKGLNYVSKWKYARSEWKFEKLRQIWLIDNLLDETSIPDDIFPTVLEYFEGCKGMAREQLLKKGMDVIRKVEEDEENKDEMESIAYQRARKLLQALPTET</sequence>
<feature type="region of interest" description="Disordered" evidence="1">
    <location>
        <begin position="65"/>
        <end position="173"/>
    </location>
</feature>
<evidence type="ECO:0000313" key="3">
    <source>
        <dbReference type="EMBL" id="CAL7934909.1"/>
    </source>
</evidence>
<organism evidence="3 4">
    <name type="scientific">Xylocopa violacea</name>
    <name type="common">Violet carpenter bee</name>
    <name type="synonym">Apis violacea</name>
    <dbReference type="NCBI Taxonomy" id="135666"/>
    <lineage>
        <taxon>Eukaryota</taxon>
        <taxon>Metazoa</taxon>
        <taxon>Ecdysozoa</taxon>
        <taxon>Arthropoda</taxon>
        <taxon>Hexapoda</taxon>
        <taxon>Insecta</taxon>
        <taxon>Pterygota</taxon>
        <taxon>Neoptera</taxon>
        <taxon>Endopterygota</taxon>
        <taxon>Hymenoptera</taxon>
        <taxon>Apocrita</taxon>
        <taxon>Aculeata</taxon>
        <taxon>Apoidea</taxon>
        <taxon>Anthophila</taxon>
        <taxon>Apidae</taxon>
        <taxon>Xylocopa</taxon>
        <taxon>Xylocopa</taxon>
    </lineage>
</organism>
<dbReference type="InterPro" id="IPR019327">
    <property type="entry name" value="WKF"/>
</dbReference>
<feature type="compositionally biased region" description="Basic and acidic residues" evidence="1">
    <location>
        <begin position="158"/>
        <end position="173"/>
    </location>
</feature>
<dbReference type="Pfam" id="PF10180">
    <property type="entry name" value="WKF"/>
    <property type="match status" value="1"/>
</dbReference>
<reference evidence="3 4" key="1">
    <citation type="submission" date="2024-08" db="EMBL/GenBank/DDBJ databases">
        <authorList>
            <person name="Will J Nash"/>
            <person name="Angela Man"/>
            <person name="Seanna McTaggart"/>
            <person name="Kendall Baker"/>
            <person name="Tom Barker"/>
            <person name="Leah Catchpole"/>
            <person name="Alex Durrant"/>
            <person name="Karim Gharbi"/>
            <person name="Naomi Irish"/>
            <person name="Gemy Kaithakottil"/>
            <person name="Debby Ku"/>
            <person name="Aaliyah Providence"/>
            <person name="Felix Shaw"/>
            <person name="David Swarbreck"/>
            <person name="Chris Watkins"/>
            <person name="Ann M. McCartney"/>
            <person name="Giulio Formenti"/>
            <person name="Alice Mouton"/>
            <person name="Noel Vella"/>
            <person name="Bjorn M von Reumont"/>
            <person name="Adriana Vella"/>
            <person name="Wilfried Haerty"/>
        </authorList>
    </citation>
    <scope>NUCLEOTIDE SEQUENCE [LARGE SCALE GENOMIC DNA]</scope>
</reference>
<gene>
    <name evidence="3" type="ORF">XYLVIOL_LOCUS1279</name>
</gene>
<dbReference type="PANTHER" id="PTHR22306:SF2">
    <property type="entry name" value="CHROMOSOME 7 OPEN READING FRAME 50"/>
    <property type="match status" value="1"/>
</dbReference>
<dbReference type="PANTHER" id="PTHR22306">
    <property type="entry name" value="CHROMOSOME 7 OPEN READING FRAME 50"/>
    <property type="match status" value="1"/>
</dbReference>
<feature type="domain" description="WKF" evidence="2">
    <location>
        <begin position="182"/>
        <end position="243"/>
    </location>
</feature>